<name>A0A1Y2AH89_9TREE</name>
<protein>
    <recommendedName>
        <fullName evidence="4">Secreted protein</fullName>
    </recommendedName>
</protein>
<reference evidence="2 3" key="1">
    <citation type="submission" date="2016-07" db="EMBL/GenBank/DDBJ databases">
        <title>Pervasive Adenine N6-methylation of Active Genes in Fungi.</title>
        <authorList>
            <consortium name="DOE Joint Genome Institute"/>
            <person name="Mondo S.J."/>
            <person name="Dannebaum R.O."/>
            <person name="Kuo R.C."/>
            <person name="Labutti K."/>
            <person name="Haridas S."/>
            <person name="Kuo A."/>
            <person name="Salamov A."/>
            <person name="Ahrendt S.R."/>
            <person name="Lipzen A."/>
            <person name="Sullivan W."/>
            <person name="Andreopoulos W.B."/>
            <person name="Clum A."/>
            <person name="Lindquist E."/>
            <person name="Daum C."/>
            <person name="Ramamoorthy G.K."/>
            <person name="Gryganskyi A."/>
            <person name="Culley D."/>
            <person name="Magnuson J.K."/>
            <person name="James T.Y."/>
            <person name="O'Malley M.A."/>
            <person name="Stajich J.E."/>
            <person name="Spatafora J.W."/>
            <person name="Visel A."/>
            <person name="Grigoriev I.V."/>
        </authorList>
    </citation>
    <scope>NUCLEOTIDE SEQUENCE [LARGE SCALE GENOMIC DNA]</scope>
    <source>
        <strain evidence="2 3">68-887.2</strain>
    </source>
</reference>
<accession>A0A1Y2AH89</accession>
<evidence type="ECO:0000313" key="2">
    <source>
        <dbReference type="EMBL" id="ORY21650.1"/>
    </source>
</evidence>
<gene>
    <name evidence="2" type="ORF">BCR39DRAFT_508333</name>
</gene>
<dbReference type="AlphaFoldDB" id="A0A1Y2AH89"/>
<proteinExistence type="predicted"/>
<dbReference type="InParanoid" id="A0A1Y2AH89"/>
<evidence type="ECO:0008006" key="4">
    <source>
        <dbReference type="Google" id="ProtNLM"/>
    </source>
</evidence>
<organism evidence="2 3">
    <name type="scientific">Naematelia encephala</name>
    <dbReference type="NCBI Taxonomy" id="71784"/>
    <lineage>
        <taxon>Eukaryota</taxon>
        <taxon>Fungi</taxon>
        <taxon>Dikarya</taxon>
        <taxon>Basidiomycota</taxon>
        <taxon>Agaricomycotina</taxon>
        <taxon>Tremellomycetes</taxon>
        <taxon>Tremellales</taxon>
        <taxon>Naemateliaceae</taxon>
        <taxon>Naematelia</taxon>
    </lineage>
</organism>
<evidence type="ECO:0000313" key="3">
    <source>
        <dbReference type="Proteomes" id="UP000193986"/>
    </source>
</evidence>
<dbReference type="EMBL" id="MCFC01000107">
    <property type="protein sequence ID" value="ORY21650.1"/>
    <property type="molecule type" value="Genomic_DNA"/>
</dbReference>
<evidence type="ECO:0000256" key="1">
    <source>
        <dbReference type="SAM" id="SignalP"/>
    </source>
</evidence>
<keyword evidence="1" id="KW-0732">Signal</keyword>
<keyword evidence="3" id="KW-1185">Reference proteome</keyword>
<dbReference type="Proteomes" id="UP000193986">
    <property type="component" value="Unassembled WGS sequence"/>
</dbReference>
<feature type="signal peptide" evidence="1">
    <location>
        <begin position="1"/>
        <end position="19"/>
    </location>
</feature>
<sequence length="120" mass="13160">MTFTNVVVAVVAVVAVVKANDEVVDIEAGDGDRFEAVCLQCDRDEVGSGKIGVRVEGRTTSMSTRSPRDRGDSHLGYAVDKYQGFQLNCVLALAHEWHRIHSRRQVQQGMNNWGPKTACA</sequence>
<comment type="caution">
    <text evidence="2">The sequence shown here is derived from an EMBL/GenBank/DDBJ whole genome shotgun (WGS) entry which is preliminary data.</text>
</comment>
<feature type="chain" id="PRO_5013322330" description="Secreted protein" evidence="1">
    <location>
        <begin position="20"/>
        <end position="120"/>
    </location>
</feature>